<accession>A0A6J4VWE8</accession>
<protein>
    <submittedName>
        <fullName evidence="2">Uncharacterized protein</fullName>
    </submittedName>
</protein>
<dbReference type="EMBL" id="CADCWP010000332">
    <property type="protein sequence ID" value="CAA9587049.1"/>
    <property type="molecule type" value="Genomic_DNA"/>
</dbReference>
<proteinExistence type="predicted"/>
<evidence type="ECO:0000313" key="2">
    <source>
        <dbReference type="EMBL" id="CAA9587049.1"/>
    </source>
</evidence>
<gene>
    <name evidence="2" type="ORF">AVDCRST_MAG86-3707</name>
</gene>
<name>A0A6J4VWE8_9DEIN</name>
<feature type="region of interest" description="Disordered" evidence="1">
    <location>
        <begin position="1"/>
        <end position="44"/>
    </location>
</feature>
<dbReference type="AlphaFoldDB" id="A0A6J4VWE8"/>
<organism evidence="2">
    <name type="scientific">uncultured Truepera sp</name>
    <dbReference type="NCBI Taxonomy" id="543023"/>
    <lineage>
        <taxon>Bacteria</taxon>
        <taxon>Thermotogati</taxon>
        <taxon>Deinococcota</taxon>
        <taxon>Deinococci</taxon>
        <taxon>Trueperales</taxon>
        <taxon>Trueperaceae</taxon>
        <taxon>Truepera</taxon>
        <taxon>environmental samples</taxon>
    </lineage>
</organism>
<reference evidence="2" key="1">
    <citation type="submission" date="2020-02" db="EMBL/GenBank/DDBJ databases">
        <authorList>
            <person name="Meier V. D."/>
        </authorList>
    </citation>
    <scope>NUCLEOTIDE SEQUENCE</scope>
    <source>
        <strain evidence="2">AVDCRST_MAG86</strain>
    </source>
</reference>
<sequence>MVGRGLTLDSSAEAEPRFEVTGEPLGSRSFAQGVAVTASPHLKK</sequence>
<evidence type="ECO:0000256" key="1">
    <source>
        <dbReference type="SAM" id="MobiDB-lite"/>
    </source>
</evidence>